<dbReference type="NCBIfam" id="TIGR01695">
    <property type="entry name" value="murJ_mviN"/>
    <property type="match status" value="1"/>
</dbReference>
<dbReference type="GO" id="GO:0015648">
    <property type="term" value="F:lipid-linked peptidoglycan transporter activity"/>
    <property type="evidence" value="ECO:0007669"/>
    <property type="project" value="TreeGrafter"/>
</dbReference>
<evidence type="ECO:0000256" key="4">
    <source>
        <dbReference type="ARBA" id="ARBA00022960"/>
    </source>
</evidence>
<keyword evidence="2" id="KW-1003">Cell membrane</keyword>
<dbReference type="PANTHER" id="PTHR47019:SF1">
    <property type="entry name" value="LIPID II FLIPPASE MURJ"/>
    <property type="match status" value="1"/>
</dbReference>
<feature type="transmembrane region" description="Helical" evidence="8">
    <location>
        <begin position="277"/>
        <end position="296"/>
    </location>
</feature>
<feature type="transmembrane region" description="Helical" evidence="8">
    <location>
        <begin position="118"/>
        <end position="141"/>
    </location>
</feature>
<feature type="transmembrane region" description="Helical" evidence="8">
    <location>
        <begin position="389"/>
        <end position="412"/>
    </location>
</feature>
<evidence type="ECO:0000256" key="3">
    <source>
        <dbReference type="ARBA" id="ARBA00022692"/>
    </source>
</evidence>
<proteinExistence type="predicted"/>
<feature type="transmembrane region" description="Helical" evidence="8">
    <location>
        <begin position="418"/>
        <end position="440"/>
    </location>
</feature>
<evidence type="ECO:0000256" key="8">
    <source>
        <dbReference type="SAM" id="Phobius"/>
    </source>
</evidence>
<dbReference type="OrthoDB" id="9786339at2"/>
<comment type="subcellular location">
    <subcellularLocation>
        <location evidence="1">Cell membrane</location>
        <topology evidence="1">Multi-pass membrane protein</topology>
    </subcellularLocation>
</comment>
<feature type="transmembrane region" description="Helical" evidence="8">
    <location>
        <begin position="322"/>
        <end position="344"/>
    </location>
</feature>
<dbReference type="GO" id="GO:0009252">
    <property type="term" value="P:peptidoglycan biosynthetic process"/>
    <property type="evidence" value="ECO:0007669"/>
    <property type="project" value="UniProtKB-KW"/>
</dbReference>
<keyword evidence="4" id="KW-0133">Cell shape</keyword>
<dbReference type="KEGG" id="smao:CAG99_24205"/>
<dbReference type="GO" id="GO:0005886">
    <property type="term" value="C:plasma membrane"/>
    <property type="evidence" value="ECO:0007669"/>
    <property type="project" value="UniProtKB-SubCell"/>
</dbReference>
<evidence type="ECO:0000256" key="2">
    <source>
        <dbReference type="ARBA" id="ARBA00022475"/>
    </source>
</evidence>
<evidence type="ECO:0000256" key="5">
    <source>
        <dbReference type="ARBA" id="ARBA00022984"/>
    </source>
</evidence>
<name>A0A1W7D3K8_9ACTN</name>
<protein>
    <submittedName>
        <fullName evidence="9">Murein biosynthesis integral membrane protein MurJ</fullName>
    </submittedName>
</protein>
<evidence type="ECO:0000313" key="10">
    <source>
        <dbReference type="Proteomes" id="UP000194218"/>
    </source>
</evidence>
<feature type="transmembrane region" description="Helical" evidence="8">
    <location>
        <begin position="230"/>
        <end position="248"/>
    </location>
</feature>
<evidence type="ECO:0000256" key="6">
    <source>
        <dbReference type="ARBA" id="ARBA00022989"/>
    </source>
</evidence>
<keyword evidence="5" id="KW-0573">Peptidoglycan synthesis</keyword>
<feature type="transmembrane region" description="Helical" evidence="8">
    <location>
        <begin position="356"/>
        <end position="377"/>
    </location>
</feature>
<sequence>MAAGSLVSRATGFVRSAVVVAALGTALLGDAYQIANTVPNIVYFLILGGALNAVVVPELVRAAREHADGGTAHLGRLLTLCAGALLLLSTAAVLAAPWLVTAYAPDFDGAQRDLTIALARYCLPQILAYGLFALLSQALTAHGRFGAMTWAPVLNNLVVIAVFGLYLAVAGQAMEAGQVTEGQALLLGLGSTAGVAVQAGVLLPALRAAGLRPRPRLDLVGAELRAPLRAAGWTILLVAVNQLTFWLVTSLATSAGVRAAAEGAAAGAGFAAYTNAYTLWMVPQGIVTVSLATALLPRMSAAGRGDPAAVGRDLAWGLRRNAVALMPAALVFVALAPQVMGVVFQHGRTGEADVRVLAWVLVAFAPGLPAFAAQYLLSRAFYALGDTRTPFLLNLVTAATQAALVLAAYALLPAHWAVAGMAGAYAVACVVGLLCTTWALRGAIGRWPATAGTHLRALAAALPGALAGWSAARWCGDTLGPGLAGDAAGLALGTALLAASMVSLAGPLRLTEITDLLAALRKRLPGGAR</sequence>
<keyword evidence="6 8" id="KW-1133">Transmembrane helix</keyword>
<dbReference type="InterPro" id="IPR004268">
    <property type="entry name" value="MurJ"/>
</dbReference>
<accession>A0A1W7D3K8</accession>
<organism evidence="9 10">
    <name type="scientific">Streptomyces marincola</name>
    <dbReference type="NCBI Taxonomy" id="2878388"/>
    <lineage>
        <taxon>Bacteria</taxon>
        <taxon>Bacillati</taxon>
        <taxon>Actinomycetota</taxon>
        <taxon>Actinomycetes</taxon>
        <taxon>Kitasatosporales</taxon>
        <taxon>Streptomycetaceae</taxon>
        <taxon>Streptomyces</taxon>
    </lineage>
</organism>
<keyword evidence="10" id="KW-1185">Reference proteome</keyword>
<gene>
    <name evidence="9" type="ORF">CAG99_24205</name>
</gene>
<evidence type="ECO:0000313" key="9">
    <source>
        <dbReference type="EMBL" id="ARQ71517.1"/>
    </source>
</evidence>
<dbReference type="PRINTS" id="PR01806">
    <property type="entry name" value="VIRFACTRMVIN"/>
</dbReference>
<dbReference type="PANTHER" id="PTHR47019">
    <property type="entry name" value="LIPID II FLIPPASE MURJ"/>
    <property type="match status" value="1"/>
</dbReference>
<dbReference type="GO" id="GO:0034204">
    <property type="term" value="P:lipid translocation"/>
    <property type="evidence" value="ECO:0007669"/>
    <property type="project" value="TreeGrafter"/>
</dbReference>
<dbReference type="RefSeq" id="WP_086161359.1">
    <property type="nucleotide sequence ID" value="NZ_CP021121.1"/>
</dbReference>
<dbReference type="EMBL" id="CP021121">
    <property type="protein sequence ID" value="ARQ71517.1"/>
    <property type="molecule type" value="Genomic_DNA"/>
</dbReference>
<evidence type="ECO:0000256" key="1">
    <source>
        <dbReference type="ARBA" id="ARBA00004651"/>
    </source>
</evidence>
<feature type="transmembrane region" description="Helical" evidence="8">
    <location>
        <begin position="41"/>
        <end position="62"/>
    </location>
</feature>
<feature type="transmembrane region" description="Helical" evidence="8">
    <location>
        <begin position="12"/>
        <end position="35"/>
    </location>
</feature>
<keyword evidence="3 8" id="KW-0812">Transmembrane</keyword>
<dbReference type="InterPro" id="IPR051050">
    <property type="entry name" value="Lipid_II_flippase_MurJ/MviN"/>
</dbReference>
<reference evidence="9 10" key="1">
    <citation type="submission" date="2017-05" db="EMBL/GenBank/DDBJ databases">
        <title>Complete genome sequence of Streptomyces sp. SCSIO 03032 revealed the diverse biosynthetic pathways for its bioactive secondary metabolites.</title>
        <authorList>
            <person name="Ma L."/>
            <person name="Zhu Y."/>
            <person name="Zhang W."/>
            <person name="Zhang G."/>
            <person name="Tian X."/>
            <person name="Zhang S."/>
            <person name="Zhang C."/>
        </authorList>
    </citation>
    <scope>NUCLEOTIDE SEQUENCE [LARGE SCALE GENOMIC DNA]</scope>
    <source>
        <strain evidence="9 10">SCSIO 03032</strain>
    </source>
</reference>
<dbReference type="GO" id="GO:0008360">
    <property type="term" value="P:regulation of cell shape"/>
    <property type="evidence" value="ECO:0007669"/>
    <property type="project" value="UniProtKB-KW"/>
</dbReference>
<dbReference type="Pfam" id="PF03023">
    <property type="entry name" value="MurJ"/>
    <property type="match status" value="1"/>
</dbReference>
<evidence type="ECO:0000256" key="7">
    <source>
        <dbReference type="ARBA" id="ARBA00023136"/>
    </source>
</evidence>
<dbReference type="CDD" id="cd13123">
    <property type="entry name" value="MATE_MurJ_like"/>
    <property type="match status" value="1"/>
</dbReference>
<feature type="transmembrane region" description="Helical" evidence="8">
    <location>
        <begin position="153"/>
        <end position="173"/>
    </location>
</feature>
<feature type="transmembrane region" description="Helical" evidence="8">
    <location>
        <begin position="74"/>
        <end position="98"/>
    </location>
</feature>
<dbReference type="AlphaFoldDB" id="A0A1W7D3K8"/>
<keyword evidence="7 8" id="KW-0472">Membrane</keyword>
<dbReference type="Proteomes" id="UP000194218">
    <property type="component" value="Chromosome"/>
</dbReference>
<feature type="transmembrane region" description="Helical" evidence="8">
    <location>
        <begin position="185"/>
        <end position="209"/>
    </location>
</feature>